<dbReference type="EMBL" id="UGHP01000002">
    <property type="protein sequence ID" value="STS21130.1"/>
    <property type="molecule type" value="Genomic_DNA"/>
</dbReference>
<evidence type="ECO:0008006" key="3">
    <source>
        <dbReference type="Google" id="ProtNLM"/>
    </source>
</evidence>
<reference evidence="1 2" key="1">
    <citation type="submission" date="2018-06" db="EMBL/GenBank/DDBJ databases">
        <authorList>
            <consortium name="Pathogen Informatics"/>
            <person name="Doyle S."/>
        </authorList>
    </citation>
    <scope>NUCLEOTIDE SEQUENCE [LARGE SCALE GENOMIC DNA]</scope>
    <source>
        <strain evidence="1 2">NCTC8105</strain>
    </source>
</reference>
<gene>
    <name evidence="1" type="ORF">NCTC8105_05280</name>
</gene>
<proteinExistence type="predicted"/>
<organism evidence="1 2">
    <name type="scientific">Hafnia alvei</name>
    <dbReference type="NCBI Taxonomy" id="569"/>
    <lineage>
        <taxon>Bacteria</taxon>
        <taxon>Pseudomonadati</taxon>
        <taxon>Pseudomonadota</taxon>
        <taxon>Gammaproteobacteria</taxon>
        <taxon>Enterobacterales</taxon>
        <taxon>Hafniaceae</taxon>
        <taxon>Hafnia</taxon>
    </lineage>
</organism>
<dbReference type="Proteomes" id="UP000254821">
    <property type="component" value="Unassembled WGS sequence"/>
</dbReference>
<dbReference type="AlphaFoldDB" id="A0A377TGQ6"/>
<dbReference type="InterPro" id="IPR036866">
    <property type="entry name" value="RibonucZ/Hydroxyglut_hydro"/>
</dbReference>
<accession>A0A377TGQ6</accession>
<name>A0A377TGQ6_HAFAL</name>
<sequence>MADDTKPYNIQGYEKSVSRDGTIQYKQDGIIQIQDKGSRLEIADPYAQNGLHIAGAMVLAVEKSGEKMLFSGDTEFVESACDLVPWFNEEGKKILPLTEPQQRVMAGYDKAEVRDDAFVATHRIVDEETYLASLERNEVNDNRERHDLKHKKNTYRPR</sequence>
<protein>
    <recommendedName>
        <fullName evidence="3">Large polyvalent protein-associated domain-containing protein</fullName>
    </recommendedName>
</protein>
<evidence type="ECO:0000313" key="1">
    <source>
        <dbReference type="EMBL" id="STS21130.1"/>
    </source>
</evidence>
<evidence type="ECO:0000313" key="2">
    <source>
        <dbReference type="Proteomes" id="UP000254821"/>
    </source>
</evidence>
<dbReference type="SUPFAM" id="SSF56281">
    <property type="entry name" value="Metallo-hydrolase/oxidoreductase"/>
    <property type="match status" value="1"/>
</dbReference>